<dbReference type="Gene3D" id="2.130.10.10">
    <property type="entry name" value="YVTN repeat-like/Quinoprotein amine dehydrogenase"/>
    <property type="match status" value="2"/>
</dbReference>
<dbReference type="InterPro" id="IPR019775">
    <property type="entry name" value="WD40_repeat_CS"/>
</dbReference>
<evidence type="ECO:0000313" key="5">
    <source>
        <dbReference type="EMBL" id="TEB26884.1"/>
    </source>
</evidence>
<dbReference type="InterPro" id="IPR001680">
    <property type="entry name" value="WD40_rpt"/>
</dbReference>
<dbReference type="SMART" id="SM00320">
    <property type="entry name" value="WD40"/>
    <property type="match status" value="7"/>
</dbReference>
<dbReference type="Proteomes" id="UP000298030">
    <property type="component" value="Unassembled WGS sequence"/>
</dbReference>
<accession>A0A4Y7SZ25</accession>
<dbReference type="PANTHER" id="PTHR19848:SF8">
    <property type="entry name" value="F-BOX AND WD REPEAT DOMAIN CONTAINING 7"/>
    <property type="match status" value="1"/>
</dbReference>
<dbReference type="AlphaFoldDB" id="A0A4Y7SZ25"/>
<comment type="caution">
    <text evidence="5">The sequence shown here is derived from an EMBL/GenBank/DDBJ whole genome shotgun (WGS) entry which is preliminary data.</text>
</comment>
<keyword evidence="6" id="KW-1185">Reference proteome</keyword>
<dbReference type="OrthoDB" id="19711at2759"/>
<dbReference type="PROSITE" id="PS50082">
    <property type="entry name" value="WD_REPEATS_2"/>
    <property type="match status" value="6"/>
</dbReference>
<keyword evidence="2" id="KW-0677">Repeat</keyword>
<reference evidence="5 6" key="1">
    <citation type="journal article" date="2019" name="Nat. Ecol. Evol.">
        <title>Megaphylogeny resolves global patterns of mushroom evolution.</title>
        <authorList>
            <person name="Varga T."/>
            <person name="Krizsan K."/>
            <person name="Foldi C."/>
            <person name="Dima B."/>
            <person name="Sanchez-Garcia M."/>
            <person name="Sanchez-Ramirez S."/>
            <person name="Szollosi G.J."/>
            <person name="Szarkandi J.G."/>
            <person name="Papp V."/>
            <person name="Albert L."/>
            <person name="Andreopoulos W."/>
            <person name="Angelini C."/>
            <person name="Antonin V."/>
            <person name="Barry K.W."/>
            <person name="Bougher N.L."/>
            <person name="Buchanan P."/>
            <person name="Buyck B."/>
            <person name="Bense V."/>
            <person name="Catcheside P."/>
            <person name="Chovatia M."/>
            <person name="Cooper J."/>
            <person name="Damon W."/>
            <person name="Desjardin D."/>
            <person name="Finy P."/>
            <person name="Geml J."/>
            <person name="Haridas S."/>
            <person name="Hughes K."/>
            <person name="Justo A."/>
            <person name="Karasinski D."/>
            <person name="Kautmanova I."/>
            <person name="Kiss B."/>
            <person name="Kocsube S."/>
            <person name="Kotiranta H."/>
            <person name="LaButti K.M."/>
            <person name="Lechner B.E."/>
            <person name="Liimatainen K."/>
            <person name="Lipzen A."/>
            <person name="Lukacs Z."/>
            <person name="Mihaltcheva S."/>
            <person name="Morgado L.N."/>
            <person name="Niskanen T."/>
            <person name="Noordeloos M.E."/>
            <person name="Ohm R.A."/>
            <person name="Ortiz-Santana B."/>
            <person name="Ovrebo C."/>
            <person name="Racz N."/>
            <person name="Riley R."/>
            <person name="Savchenko A."/>
            <person name="Shiryaev A."/>
            <person name="Soop K."/>
            <person name="Spirin V."/>
            <person name="Szebenyi C."/>
            <person name="Tomsovsky M."/>
            <person name="Tulloss R.E."/>
            <person name="Uehling J."/>
            <person name="Grigoriev I.V."/>
            <person name="Vagvolgyi C."/>
            <person name="Papp T."/>
            <person name="Martin F.M."/>
            <person name="Miettinen O."/>
            <person name="Hibbett D.S."/>
            <person name="Nagy L.G."/>
        </authorList>
    </citation>
    <scope>NUCLEOTIDE SEQUENCE [LARGE SCALE GENOMIC DNA]</scope>
    <source>
        <strain evidence="5 6">FP101781</strain>
    </source>
</reference>
<proteinExistence type="predicted"/>
<dbReference type="PROSITE" id="PS50294">
    <property type="entry name" value="WD_REPEATS_REGION"/>
    <property type="match status" value="5"/>
</dbReference>
<evidence type="ECO:0000256" key="4">
    <source>
        <dbReference type="SAM" id="MobiDB-lite"/>
    </source>
</evidence>
<dbReference type="CDD" id="cd00200">
    <property type="entry name" value="WD40"/>
    <property type="match status" value="1"/>
</dbReference>
<dbReference type="InterPro" id="IPR036322">
    <property type="entry name" value="WD40_repeat_dom_sf"/>
</dbReference>
<protein>
    <submittedName>
        <fullName evidence="5">WD40 repeat-like protein</fullName>
    </submittedName>
</protein>
<gene>
    <name evidence="5" type="ORF">FA13DRAFT_1635511</name>
</gene>
<keyword evidence="1 3" id="KW-0853">WD repeat</keyword>
<evidence type="ECO:0000256" key="1">
    <source>
        <dbReference type="ARBA" id="ARBA00022574"/>
    </source>
</evidence>
<evidence type="ECO:0000256" key="3">
    <source>
        <dbReference type="PROSITE-ProRule" id="PRU00221"/>
    </source>
</evidence>
<dbReference type="InterPro" id="IPR015943">
    <property type="entry name" value="WD40/YVTN_repeat-like_dom_sf"/>
</dbReference>
<sequence>MDLETQSPDERPTSPVPSVDFSIIDVDLDDPELHFSSNTPIPGAYPITRRGMSGVGYSRATYHTESFAWPPTSSATSMFQHASESPHNPFKTLLPRIWDVISSPGRGVLNFSPSSNFSPPSRSPSPPPRLGSWYLADTPSQEPSIPARAKGKARAFFSKNGSRSELDDTINYSELDPLDDEEGELIDDEACFVDVRAVHGIDILSLLPPELALHILLLLCPPPLDANSRSPRPSHALSANPEQEAALHAILACREVSHTWRRLASDNAVWRALFLCRWGIDLRRADPTPSDLKASSRRSIGPTWNYNWGSKRPSTMYSRGSRSVKGKLSKPPSPANHPQLRRESSLYYSSHRISYSRPTSTANTLSAAPLQLDWRMVYRERLELERRWAGTNRMDVSASRSSGGHYDEGEDMEMKENIKPWEPAVRRMEGHADSVYCVEFDSKHIITGSRDRTMKVWSLKTGQVLGTFQGAHRGSVLCLKFEKDWSLGAEEGESAPPSKGILVSGSSDCSICVWDMELGRTLPNGEREITAEVCAILEGHEGGVLDIRMDDKWIVSCSKDASIRVWDRKTLTLARVLRGHEGPVNAIGLQHDRVVSASGDGKLILWDIMNGERIRTFEGHDRGLACIEFKDNLIVSGSNDCKIKVWDPSTGECLRTLAGHDGLVRALSFDPKTGRLVSVSYDKTVKVWDLWTGKLVREFKKMHTSHIFDVKFDATRIVTTSHDHKVVELDFAEGLEASLFV</sequence>
<feature type="region of interest" description="Disordered" evidence="4">
    <location>
        <begin position="112"/>
        <end position="147"/>
    </location>
</feature>
<organism evidence="5 6">
    <name type="scientific">Coprinellus micaceus</name>
    <name type="common">Glistening ink-cap mushroom</name>
    <name type="synonym">Coprinus micaceus</name>
    <dbReference type="NCBI Taxonomy" id="71717"/>
    <lineage>
        <taxon>Eukaryota</taxon>
        <taxon>Fungi</taxon>
        <taxon>Dikarya</taxon>
        <taxon>Basidiomycota</taxon>
        <taxon>Agaricomycotina</taxon>
        <taxon>Agaricomycetes</taxon>
        <taxon>Agaricomycetidae</taxon>
        <taxon>Agaricales</taxon>
        <taxon>Agaricineae</taxon>
        <taxon>Psathyrellaceae</taxon>
        <taxon>Coprinellus</taxon>
    </lineage>
</organism>
<dbReference type="PROSITE" id="PS00678">
    <property type="entry name" value="WD_REPEATS_1"/>
    <property type="match status" value="2"/>
</dbReference>
<feature type="repeat" description="WD" evidence="3">
    <location>
        <begin position="497"/>
        <end position="524"/>
    </location>
</feature>
<evidence type="ECO:0000313" key="6">
    <source>
        <dbReference type="Proteomes" id="UP000298030"/>
    </source>
</evidence>
<name>A0A4Y7SZ25_COPMI</name>
<feature type="repeat" description="WD" evidence="3">
    <location>
        <begin position="617"/>
        <end position="656"/>
    </location>
</feature>
<dbReference type="Pfam" id="PF00400">
    <property type="entry name" value="WD40"/>
    <property type="match status" value="6"/>
</dbReference>
<feature type="repeat" description="WD" evidence="3">
    <location>
        <begin position="657"/>
        <end position="698"/>
    </location>
</feature>
<feature type="repeat" description="WD" evidence="3">
    <location>
        <begin position="428"/>
        <end position="467"/>
    </location>
</feature>
<dbReference type="PRINTS" id="PR00320">
    <property type="entry name" value="GPROTEINBRPT"/>
</dbReference>
<dbReference type="InterPro" id="IPR020472">
    <property type="entry name" value="WD40_PAC1"/>
</dbReference>
<feature type="region of interest" description="Disordered" evidence="4">
    <location>
        <begin position="315"/>
        <end position="341"/>
    </location>
</feature>
<feature type="repeat" description="WD" evidence="3">
    <location>
        <begin position="537"/>
        <end position="576"/>
    </location>
</feature>
<evidence type="ECO:0000256" key="2">
    <source>
        <dbReference type="ARBA" id="ARBA00022737"/>
    </source>
</evidence>
<dbReference type="EMBL" id="QPFP01000045">
    <property type="protein sequence ID" value="TEB26884.1"/>
    <property type="molecule type" value="Genomic_DNA"/>
</dbReference>
<dbReference type="SUPFAM" id="SSF81383">
    <property type="entry name" value="F-box domain"/>
    <property type="match status" value="1"/>
</dbReference>
<dbReference type="Gene3D" id="1.20.1280.50">
    <property type="match status" value="1"/>
</dbReference>
<dbReference type="SUPFAM" id="SSF50978">
    <property type="entry name" value="WD40 repeat-like"/>
    <property type="match status" value="1"/>
</dbReference>
<dbReference type="InterPro" id="IPR036047">
    <property type="entry name" value="F-box-like_dom_sf"/>
</dbReference>
<dbReference type="STRING" id="71717.A0A4Y7SZ25"/>
<feature type="repeat" description="WD" evidence="3">
    <location>
        <begin position="577"/>
        <end position="616"/>
    </location>
</feature>
<dbReference type="PANTHER" id="PTHR19848">
    <property type="entry name" value="WD40 REPEAT PROTEIN"/>
    <property type="match status" value="1"/>
</dbReference>